<name>A0A3G8JFN8_9ACTN</name>
<evidence type="ECO:0000313" key="4">
    <source>
        <dbReference type="Proteomes" id="UP000271469"/>
    </source>
</evidence>
<dbReference type="AlphaFoldDB" id="A0A3G8JFN8"/>
<organism evidence="3 4">
    <name type="scientific">Gordonia insulae</name>
    <dbReference type="NCBI Taxonomy" id="2420509"/>
    <lineage>
        <taxon>Bacteria</taxon>
        <taxon>Bacillati</taxon>
        <taxon>Actinomycetota</taxon>
        <taxon>Actinomycetes</taxon>
        <taxon>Mycobacteriales</taxon>
        <taxon>Gordoniaceae</taxon>
        <taxon>Gordonia</taxon>
    </lineage>
</organism>
<reference evidence="3 4" key="1">
    <citation type="submission" date="2018-11" db="EMBL/GenBank/DDBJ databases">
        <title>Gordonia insulae sp. nov., isolated from an island soil.</title>
        <authorList>
            <person name="Kim Y.S."/>
            <person name="Kim S.B."/>
        </authorList>
    </citation>
    <scope>NUCLEOTIDE SEQUENCE [LARGE SCALE GENOMIC DNA]</scope>
    <source>
        <strain evidence="3 4">MMS17-SY073</strain>
    </source>
</reference>
<evidence type="ECO:0000313" key="3">
    <source>
        <dbReference type="EMBL" id="AZG43738.1"/>
    </source>
</evidence>
<keyword evidence="4" id="KW-1185">Reference proteome</keyword>
<dbReference type="Proteomes" id="UP000271469">
    <property type="component" value="Chromosome"/>
</dbReference>
<feature type="domain" description="Mce/MlaD" evidence="1">
    <location>
        <begin position="41"/>
        <end position="114"/>
    </location>
</feature>
<proteinExistence type="predicted"/>
<dbReference type="InterPro" id="IPR005693">
    <property type="entry name" value="Mce"/>
</dbReference>
<dbReference type="OrthoDB" id="3456055at2"/>
<accession>A0A3G8JFN8</accession>
<dbReference type="InterPro" id="IPR003399">
    <property type="entry name" value="Mce/MlaD"/>
</dbReference>
<dbReference type="Pfam" id="PF02470">
    <property type="entry name" value="MlaD"/>
    <property type="match status" value="1"/>
</dbReference>
<evidence type="ECO:0000259" key="2">
    <source>
        <dbReference type="Pfam" id="PF11887"/>
    </source>
</evidence>
<gene>
    <name evidence="3" type="ORF">D7316_00307</name>
</gene>
<protein>
    <submittedName>
        <fullName evidence="3">Uncharacterized protein</fullName>
    </submittedName>
</protein>
<feature type="domain" description="Mammalian cell entry C-terminal" evidence="2">
    <location>
        <begin position="122"/>
        <end position="302"/>
    </location>
</feature>
<dbReference type="NCBIfam" id="TIGR00996">
    <property type="entry name" value="Mtu_fam_mce"/>
    <property type="match status" value="1"/>
</dbReference>
<dbReference type="KEGG" id="gom:D7316_00307"/>
<dbReference type="PANTHER" id="PTHR33371">
    <property type="entry name" value="INTERMEMBRANE PHOSPHOLIPID TRANSPORT SYSTEM BINDING PROTEIN MLAD-RELATED"/>
    <property type="match status" value="1"/>
</dbReference>
<dbReference type="InterPro" id="IPR024516">
    <property type="entry name" value="Mce_C"/>
</dbReference>
<sequence length="329" mass="35437">MRRWRNHFDGNRRFWYGVAGAVVIVLLVLAVTGLAQAHLGKKTYVGNFAQAGGIRPGDKVRVAGIDVGEVSSTELDGNHVTVTMKVDQDVEVTSNGSAEIKMSTLLGQRYVDVSLGDSPSPAADGVIAQTAVPYDLQKTIEQGTPIISGIDDEQFADSIRTLNRQLAGAPAVTKPTLDSLTAMSRVITNRRDQINQLVNDTKTVTAIVSDSQSQLSVIVGQGQQLAAKIAAREALVTRMLDGIAQLTEEARAVARENGNQFAPIMTNLNTMTQGLEKNRANLRKLLEILPVTARLTNNILGDGPYANGYLPWGIFPDNWLCTARVVDGC</sequence>
<dbReference type="InterPro" id="IPR052336">
    <property type="entry name" value="MlaD_Phospholipid_Transporter"/>
</dbReference>
<evidence type="ECO:0000259" key="1">
    <source>
        <dbReference type="Pfam" id="PF02470"/>
    </source>
</evidence>
<dbReference type="EMBL" id="CP033972">
    <property type="protein sequence ID" value="AZG43738.1"/>
    <property type="molecule type" value="Genomic_DNA"/>
</dbReference>
<dbReference type="Pfam" id="PF11887">
    <property type="entry name" value="Mce4_CUP1"/>
    <property type="match status" value="1"/>
</dbReference>
<dbReference type="PANTHER" id="PTHR33371:SF18">
    <property type="entry name" value="MCE-FAMILY PROTEIN MCE3C"/>
    <property type="match status" value="1"/>
</dbReference>
<dbReference type="GO" id="GO:0005576">
    <property type="term" value="C:extracellular region"/>
    <property type="evidence" value="ECO:0007669"/>
    <property type="project" value="TreeGrafter"/>
</dbReference>
<dbReference type="RefSeq" id="WP_124706729.1">
    <property type="nucleotide sequence ID" value="NZ_CP033972.1"/>
</dbReference>